<keyword evidence="2" id="KW-1185">Reference proteome</keyword>
<evidence type="ECO:0008006" key="3">
    <source>
        <dbReference type="Google" id="ProtNLM"/>
    </source>
</evidence>
<organism evidence="1 2">
    <name type="scientific">Pseudomonas germanica</name>
    <dbReference type="NCBI Taxonomy" id="2815720"/>
    <lineage>
        <taxon>Bacteria</taxon>
        <taxon>Pseudomonadati</taxon>
        <taxon>Pseudomonadota</taxon>
        <taxon>Gammaproteobacteria</taxon>
        <taxon>Pseudomonadales</taxon>
        <taxon>Pseudomonadaceae</taxon>
        <taxon>Pseudomonas</taxon>
    </lineage>
</organism>
<sequence>MRFLEAAVLATSTLTLAGCYSPSALIEKGPALSESSTKTPKNFALCVFPQWQEYRPDATMSETETGYRIISGNDMNTNEILSISKTASGSSVKFYQRAYLDFGSGKESALRSTKACL</sequence>
<accession>A0ABX8YS21</accession>
<dbReference type="PROSITE" id="PS51257">
    <property type="entry name" value="PROKAR_LIPOPROTEIN"/>
    <property type="match status" value="1"/>
</dbReference>
<gene>
    <name evidence="1" type="ORF">J0G10_04880</name>
</gene>
<proteinExistence type="predicted"/>
<dbReference type="Proteomes" id="UP000824588">
    <property type="component" value="Chromosome"/>
</dbReference>
<reference evidence="1 2" key="1">
    <citation type="journal article" date="2022" name="Int. J. Syst. Evol. Microbiol.">
        <title>Pseudomonas germanica sp. nov., isolated from Iris germanica rhizomes.</title>
        <authorList>
            <person name="Atanasov K.E."/>
            <person name="Galbis D.M."/>
            <person name="Gallego J."/>
            <person name="Serpico A."/>
            <person name="Bosch M."/>
            <person name="Altabella T."/>
            <person name="Ferrer A."/>
        </authorList>
    </citation>
    <scope>NUCLEOTIDE SEQUENCE [LARGE SCALE GENOMIC DNA]</scope>
    <source>
        <strain evidence="1 2">FIT28</strain>
    </source>
</reference>
<dbReference type="EMBL" id="CP071586">
    <property type="protein sequence ID" value="QYY82789.1"/>
    <property type="molecule type" value="Genomic_DNA"/>
</dbReference>
<evidence type="ECO:0000313" key="1">
    <source>
        <dbReference type="EMBL" id="QYY82789.1"/>
    </source>
</evidence>
<protein>
    <recommendedName>
        <fullName evidence="3">Lipoprotein</fullName>
    </recommendedName>
</protein>
<name>A0ABX8YS21_9PSED</name>
<evidence type="ECO:0000313" key="2">
    <source>
        <dbReference type="Proteomes" id="UP000824588"/>
    </source>
</evidence>
<dbReference type="RefSeq" id="WP_220557683.1">
    <property type="nucleotide sequence ID" value="NZ_CP071586.1"/>
</dbReference>